<dbReference type="EMBL" id="ANFO01001745">
    <property type="protein sequence ID" value="KGQ02214.1"/>
    <property type="molecule type" value="Genomic_DNA"/>
</dbReference>
<dbReference type="AlphaFoldDB" id="A0A0A2VN16"/>
<accession>A0A0A2VN16</accession>
<proteinExistence type="predicted"/>
<protein>
    <submittedName>
        <fullName evidence="1">Uncharacterized protein</fullName>
    </submittedName>
</protein>
<dbReference type="Proteomes" id="UP000030106">
    <property type="component" value="Unassembled WGS sequence"/>
</dbReference>
<evidence type="ECO:0000313" key="1">
    <source>
        <dbReference type="EMBL" id="KGQ02214.1"/>
    </source>
</evidence>
<reference evidence="1 2" key="1">
    <citation type="submission" date="2012-10" db="EMBL/GenBank/DDBJ databases">
        <title>Genome sequencing and analysis of entomopathogenic fungi Beauveria bassiana D1-5.</title>
        <authorList>
            <person name="Li Q."/>
            <person name="Wang L."/>
            <person name="Zhang Z."/>
            <person name="Wang Q."/>
            <person name="Ren J."/>
            <person name="Wang M."/>
            <person name="Xu W."/>
            <person name="Wang J."/>
            <person name="Lu Y."/>
            <person name="Du Q."/>
            <person name="Sun Z."/>
        </authorList>
    </citation>
    <scope>NUCLEOTIDE SEQUENCE [LARGE SCALE GENOMIC DNA]</scope>
    <source>
        <strain evidence="1 2">D1-5</strain>
    </source>
</reference>
<organism evidence="1 2">
    <name type="scientific">Beauveria bassiana D1-5</name>
    <dbReference type="NCBI Taxonomy" id="1245745"/>
    <lineage>
        <taxon>Eukaryota</taxon>
        <taxon>Fungi</taxon>
        <taxon>Dikarya</taxon>
        <taxon>Ascomycota</taxon>
        <taxon>Pezizomycotina</taxon>
        <taxon>Sordariomycetes</taxon>
        <taxon>Hypocreomycetidae</taxon>
        <taxon>Hypocreales</taxon>
        <taxon>Cordycipitaceae</taxon>
        <taxon>Beauveria</taxon>
    </lineage>
</organism>
<keyword evidence="1" id="KW-0496">Mitochondrion</keyword>
<geneLocation type="mitochondrion" evidence="1"/>
<evidence type="ECO:0000313" key="2">
    <source>
        <dbReference type="Proteomes" id="UP000030106"/>
    </source>
</evidence>
<dbReference type="HOGENOM" id="CLU_3207501_0_0_1"/>
<gene>
    <name evidence="1" type="ORF">BBAD15_m00037</name>
</gene>
<name>A0A0A2VN16_BEABA</name>
<comment type="caution">
    <text evidence="1">The sequence shown here is derived from an EMBL/GenBank/DDBJ whole genome shotgun (WGS) entry which is preliminary data.</text>
</comment>
<sequence>MIVFTSIAKEINISSMTLSSHSALSFIFFHKLHKTYYLQDYNYNI</sequence>